<dbReference type="RefSeq" id="WP_133263540.1">
    <property type="nucleotide sequence ID" value="NZ_SJCY01000012.1"/>
</dbReference>
<name>A0A4R5MI46_9SPHI</name>
<protein>
    <submittedName>
        <fullName evidence="1">TIGR03643 family protein</fullName>
    </submittedName>
</protein>
<gene>
    <name evidence="1" type="ORF">EZJ43_15055</name>
</gene>
<organism evidence="1 2">
    <name type="scientific">Pedobacter changchengzhani</name>
    <dbReference type="NCBI Taxonomy" id="2529274"/>
    <lineage>
        <taxon>Bacteria</taxon>
        <taxon>Pseudomonadati</taxon>
        <taxon>Bacteroidota</taxon>
        <taxon>Sphingobacteriia</taxon>
        <taxon>Sphingobacteriales</taxon>
        <taxon>Sphingobacteriaceae</taxon>
        <taxon>Pedobacter</taxon>
    </lineage>
</organism>
<evidence type="ECO:0000313" key="1">
    <source>
        <dbReference type="EMBL" id="TDG35214.1"/>
    </source>
</evidence>
<dbReference type="Proteomes" id="UP000295668">
    <property type="component" value="Unassembled WGS sequence"/>
</dbReference>
<dbReference type="NCBIfam" id="TIGR03643">
    <property type="entry name" value="TIGR03643 family protein"/>
    <property type="match status" value="1"/>
</dbReference>
<comment type="caution">
    <text evidence="1">The sequence shown here is derived from an EMBL/GenBank/DDBJ whole genome shotgun (WGS) entry which is preliminary data.</text>
</comment>
<reference evidence="1 2" key="1">
    <citation type="submission" date="2019-02" db="EMBL/GenBank/DDBJ databases">
        <title>Pedobacter sp. nov., a novel speices isolated from soil of pinguins habitat in Antarcitica.</title>
        <authorList>
            <person name="He R.-H."/>
        </authorList>
    </citation>
    <scope>NUCLEOTIDE SEQUENCE [LARGE SCALE GENOMIC DNA]</scope>
    <source>
        <strain evidence="1 2">E01020</strain>
    </source>
</reference>
<dbReference type="Pfam" id="PF10985">
    <property type="entry name" value="DUF2805"/>
    <property type="match status" value="1"/>
</dbReference>
<accession>A0A4R5MI46</accession>
<proteinExistence type="predicted"/>
<dbReference type="InterPro" id="IPR019882">
    <property type="entry name" value="CHP03643"/>
</dbReference>
<sequence length="114" mass="13961">MANEEIVNEIQPSLNQQLLFKEEIKTLRKSFSERDHDRIIEMAWEDRTPFEAIEFQFNLTEKQVIEFMRTHLKLNSFKRWRKRVTDRKTKHTKLRLTDVIRFKCSRQKHTGNKV</sequence>
<dbReference type="OrthoDB" id="289296at2"/>
<keyword evidence="2" id="KW-1185">Reference proteome</keyword>
<dbReference type="AlphaFoldDB" id="A0A4R5MI46"/>
<evidence type="ECO:0000313" key="2">
    <source>
        <dbReference type="Proteomes" id="UP000295668"/>
    </source>
</evidence>
<dbReference type="EMBL" id="SJCY01000012">
    <property type="protein sequence ID" value="TDG35214.1"/>
    <property type="molecule type" value="Genomic_DNA"/>
</dbReference>